<organism evidence="1 2">
    <name type="scientific">Rossellomorea vietnamensis</name>
    <dbReference type="NCBI Taxonomy" id="218284"/>
    <lineage>
        <taxon>Bacteria</taxon>
        <taxon>Bacillati</taxon>
        <taxon>Bacillota</taxon>
        <taxon>Bacilli</taxon>
        <taxon>Bacillales</taxon>
        <taxon>Bacillaceae</taxon>
        <taxon>Rossellomorea</taxon>
    </lineage>
</organism>
<dbReference type="RefSeq" id="WP_060671751.1">
    <property type="nucleotide sequence ID" value="NZ_LIXZ01000004.1"/>
</dbReference>
<gene>
    <name evidence="1" type="ORF">AM506_06880</name>
</gene>
<dbReference type="PATRIC" id="fig|218284.4.peg.2875"/>
<sequence length="182" mass="21343">MQFVKMIRFHRNGFTSGAPSKQMEKDPVFLNRVVHNLFHTGQAIFTTEIISPKEEDRDWYGCLCYLEENAMQTSGTRTIGFLPRESNIWVRNISHVGDGTPYYNRSLHPLLEYESGDGGNVMTDSWVKMSVEDALERTRLWKEKNVHLPDWVTECYLTERQVKRLIYPSTNETVMEFWLSKN</sequence>
<accession>A0A0P6W2P4</accession>
<protein>
    <submittedName>
        <fullName evidence="1">Uncharacterized protein</fullName>
    </submittedName>
</protein>
<dbReference type="Proteomes" id="UP000050398">
    <property type="component" value="Unassembled WGS sequence"/>
</dbReference>
<proteinExistence type="predicted"/>
<name>A0A0P6W2P4_9BACI</name>
<reference evidence="1 2" key="1">
    <citation type="submission" date="2015-08" db="EMBL/GenBank/DDBJ databases">
        <title>Draft Genome Sequence of Bacillus vietnamensis UCD-SED5.</title>
        <authorList>
            <person name="Lee R.D."/>
            <person name="Jospin G."/>
            <person name="Lang J.M."/>
            <person name="Coil D.A."/>
            <person name="Eisen J.A."/>
        </authorList>
    </citation>
    <scope>NUCLEOTIDE SEQUENCE [LARGE SCALE GENOMIC DNA]</scope>
    <source>
        <strain evidence="1 2">UCD-SED5</strain>
    </source>
</reference>
<dbReference type="AlphaFoldDB" id="A0A0P6W2P4"/>
<evidence type="ECO:0000313" key="1">
    <source>
        <dbReference type="EMBL" id="KPL60329.1"/>
    </source>
</evidence>
<dbReference type="EMBL" id="LIXZ01000004">
    <property type="protein sequence ID" value="KPL60329.1"/>
    <property type="molecule type" value="Genomic_DNA"/>
</dbReference>
<evidence type="ECO:0000313" key="2">
    <source>
        <dbReference type="Proteomes" id="UP000050398"/>
    </source>
</evidence>
<comment type="caution">
    <text evidence="1">The sequence shown here is derived from an EMBL/GenBank/DDBJ whole genome shotgun (WGS) entry which is preliminary data.</text>
</comment>
<dbReference type="OrthoDB" id="2840994at2"/>